<protein>
    <submittedName>
        <fullName evidence="1">Uncharacterized protein</fullName>
    </submittedName>
</protein>
<dbReference type="Proteomes" id="UP000077755">
    <property type="component" value="Chromosome 6"/>
</dbReference>
<evidence type="ECO:0000313" key="1">
    <source>
        <dbReference type="EMBL" id="WOH07120.1"/>
    </source>
</evidence>
<keyword evidence="2" id="KW-1185">Reference proteome</keyword>
<reference evidence="1" key="1">
    <citation type="journal article" date="2016" name="Nat. Genet.">
        <title>A high-quality carrot genome assembly provides new insights into carotenoid accumulation and asterid genome evolution.</title>
        <authorList>
            <person name="Iorizzo M."/>
            <person name="Ellison S."/>
            <person name="Senalik D."/>
            <person name="Zeng P."/>
            <person name="Satapoomin P."/>
            <person name="Huang J."/>
            <person name="Bowman M."/>
            <person name="Iovene M."/>
            <person name="Sanseverino W."/>
            <person name="Cavagnaro P."/>
            <person name="Yildiz M."/>
            <person name="Macko-Podgorni A."/>
            <person name="Moranska E."/>
            <person name="Grzebelus E."/>
            <person name="Grzebelus D."/>
            <person name="Ashrafi H."/>
            <person name="Zheng Z."/>
            <person name="Cheng S."/>
            <person name="Spooner D."/>
            <person name="Van Deynze A."/>
            <person name="Simon P."/>
        </authorList>
    </citation>
    <scope>NUCLEOTIDE SEQUENCE</scope>
    <source>
        <tissue evidence="1">Leaf</tissue>
    </source>
</reference>
<dbReference type="EMBL" id="CP093348">
    <property type="protein sequence ID" value="WOH07120.1"/>
    <property type="molecule type" value="Genomic_DNA"/>
</dbReference>
<reference evidence="1" key="2">
    <citation type="submission" date="2022-03" db="EMBL/GenBank/DDBJ databases">
        <title>Draft title - Genomic analysis of global carrot germplasm unveils the trajectory of domestication and the origin of high carotenoid orange carrot.</title>
        <authorList>
            <person name="Iorizzo M."/>
            <person name="Ellison S."/>
            <person name="Senalik D."/>
            <person name="Macko-Podgorni A."/>
            <person name="Grzebelus D."/>
            <person name="Bostan H."/>
            <person name="Rolling W."/>
            <person name="Curaba J."/>
            <person name="Simon P."/>
        </authorList>
    </citation>
    <scope>NUCLEOTIDE SEQUENCE</scope>
    <source>
        <tissue evidence="1">Leaf</tissue>
    </source>
</reference>
<organism evidence="1 2">
    <name type="scientific">Daucus carota subsp. sativus</name>
    <name type="common">Carrot</name>
    <dbReference type="NCBI Taxonomy" id="79200"/>
    <lineage>
        <taxon>Eukaryota</taxon>
        <taxon>Viridiplantae</taxon>
        <taxon>Streptophyta</taxon>
        <taxon>Embryophyta</taxon>
        <taxon>Tracheophyta</taxon>
        <taxon>Spermatophyta</taxon>
        <taxon>Magnoliopsida</taxon>
        <taxon>eudicotyledons</taxon>
        <taxon>Gunneridae</taxon>
        <taxon>Pentapetalae</taxon>
        <taxon>asterids</taxon>
        <taxon>campanulids</taxon>
        <taxon>Apiales</taxon>
        <taxon>Apiaceae</taxon>
        <taxon>Apioideae</taxon>
        <taxon>Scandiceae</taxon>
        <taxon>Daucinae</taxon>
        <taxon>Daucus</taxon>
        <taxon>Daucus sect. Daucus</taxon>
    </lineage>
</organism>
<evidence type="ECO:0000313" key="2">
    <source>
        <dbReference type="Proteomes" id="UP000077755"/>
    </source>
</evidence>
<sequence>MILLGLSLVVCVFRKKQKRRNQMRIIQEGRILYNFLLITPYLLRYWTPNAGRLFKRYMLLVLINQMASALFRCIVALGRSLISIGQEVDCLKDVCSFALLILFALCGSVLSRDKDYKFEIYLSQNLKQDLYPL</sequence>
<dbReference type="Gramene" id="KZM92697">
    <property type="protein sequence ID" value="KZM92697"/>
    <property type="gene ID" value="DCAR_019938"/>
</dbReference>
<name>A0A161WVQ3_DAUCS</name>
<gene>
    <name evidence="1" type="ORF">DCAR_0626549</name>
</gene>
<dbReference type="AlphaFoldDB" id="A0A161WVQ3"/>
<proteinExistence type="predicted"/>
<accession>A0A161WVQ3</accession>